<feature type="region of interest" description="Disordered" evidence="1">
    <location>
        <begin position="17"/>
        <end position="134"/>
    </location>
</feature>
<gene>
    <name evidence="2" type="ORF">XENORESO_001696</name>
</gene>
<keyword evidence="3" id="KW-1185">Reference proteome</keyword>
<organism evidence="2 3">
    <name type="scientific">Xenotaenia resolanae</name>
    <dbReference type="NCBI Taxonomy" id="208358"/>
    <lineage>
        <taxon>Eukaryota</taxon>
        <taxon>Metazoa</taxon>
        <taxon>Chordata</taxon>
        <taxon>Craniata</taxon>
        <taxon>Vertebrata</taxon>
        <taxon>Euteleostomi</taxon>
        <taxon>Actinopterygii</taxon>
        <taxon>Neopterygii</taxon>
        <taxon>Teleostei</taxon>
        <taxon>Neoteleostei</taxon>
        <taxon>Acanthomorphata</taxon>
        <taxon>Ovalentaria</taxon>
        <taxon>Atherinomorphae</taxon>
        <taxon>Cyprinodontiformes</taxon>
        <taxon>Goodeidae</taxon>
        <taxon>Xenotaenia</taxon>
    </lineage>
</organism>
<reference evidence="2 3" key="1">
    <citation type="submission" date="2021-06" db="EMBL/GenBank/DDBJ databases">
        <authorList>
            <person name="Palmer J.M."/>
        </authorList>
    </citation>
    <scope>NUCLEOTIDE SEQUENCE [LARGE SCALE GENOMIC DNA]</scope>
    <source>
        <strain evidence="2 3">XR_2019</strain>
        <tissue evidence="2">Muscle</tissue>
    </source>
</reference>
<dbReference type="EMBL" id="JAHRIM010061336">
    <property type="protein sequence ID" value="MEQ2271255.1"/>
    <property type="molecule type" value="Genomic_DNA"/>
</dbReference>
<protein>
    <submittedName>
        <fullName evidence="2">Uncharacterized protein</fullName>
    </submittedName>
</protein>
<proteinExistence type="predicted"/>
<evidence type="ECO:0000256" key="1">
    <source>
        <dbReference type="SAM" id="MobiDB-lite"/>
    </source>
</evidence>
<dbReference type="Proteomes" id="UP001444071">
    <property type="component" value="Unassembled WGS sequence"/>
</dbReference>
<name>A0ABV0WNN2_9TELE</name>
<sequence length="134" mass="14588">MPSDSWFLLSTSKPILSRRTVGPNSEEDHLPVHPPSFASSRSGVFSPRKKGQFSNWRSQELVGSLPANHRRCGEGLIPLPPYPASHSDRSVGCELTPPLPEPLSGNPDKSEIPQDWCNRTEPGSNIGSSEAQTC</sequence>
<feature type="non-terminal residue" evidence="2">
    <location>
        <position position="134"/>
    </location>
</feature>
<comment type="caution">
    <text evidence="2">The sequence shown here is derived from an EMBL/GenBank/DDBJ whole genome shotgun (WGS) entry which is preliminary data.</text>
</comment>
<accession>A0ABV0WNN2</accession>
<feature type="compositionally biased region" description="Polar residues" evidence="1">
    <location>
        <begin position="121"/>
        <end position="134"/>
    </location>
</feature>
<evidence type="ECO:0000313" key="2">
    <source>
        <dbReference type="EMBL" id="MEQ2271255.1"/>
    </source>
</evidence>
<evidence type="ECO:0000313" key="3">
    <source>
        <dbReference type="Proteomes" id="UP001444071"/>
    </source>
</evidence>